<dbReference type="AlphaFoldDB" id="A0AAD8TP52"/>
<evidence type="ECO:0000313" key="3">
    <source>
        <dbReference type="EMBL" id="KAK1686245.1"/>
    </source>
</evidence>
<sequence>MQNTSFMSITGAPSEDQACNEPGPMRPTCHKIQRSLQVRIEEQGRRLQKMFEDQLQASRNNGAGSSMPDGSNVDLVFPATEDDDDNMQLLSVGSSRA</sequence>
<dbReference type="Pfam" id="PF14379">
    <property type="entry name" value="Myb_CC_LHEQLE"/>
    <property type="match status" value="1"/>
</dbReference>
<dbReference type="Proteomes" id="UP001231189">
    <property type="component" value="Unassembled WGS sequence"/>
</dbReference>
<dbReference type="InterPro" id="IPR025756">
    <property type="entry name" value="Myb_CC_LHEQLE"/>
</dbReference>
<evidence type="ECO:0000313" key="4">
    <source>
        <dbReference type="Proteomes" id="UP001231189"/>
    </source>
</evidence>
<keyword evidence="4" id="KW-1185">Reference proteome</keyword>
<gene>
    <name evidence="3" type="ORF">QYE76_047093</name>
</gene>
<dbReference type="EMBL" id="JAUUTY010000002">
    <property type="protein sequence ID" value="KAK1686245.1"/>
    <property type="molecule type" value="Genomic_DNA"/>
</dbReference>
<organism evidence="3 4">
    <name type="scientific">Lolium multiflorum</name>
    <name type="common">Italian ryegrass</name>
    <name type="synonym">Lolium perenne subsp. multiflorum</name>
    <dbReference type="NCBI Taxonomy" id="4521"/>
    <lineage>
        <taxon>Eukaryota</taxon>
        <taxon>Viridiplantae</taxon>
        <taxon>Streptophyta</taxon>
        <taxon>Embryophyta</taxon>
        <taxon>Tracheophyta</taxon>
        <taxon>Spermatophyta</taxon>
        <taxon>Magnoliopsida</taxon>
        <taxon>Liliopsida</taxon>
        <taxon>Poales</taxon>
        <taxon>Poaceae</taxon>
        <taxon>BOP clade</taxon>
        <taxon>Pooideae</taxon>
        <taxon>Poodae</taxon>
        <taxon>Poeae</taxon>
        <taxon>Poeae Chloroplast Group 2 (Poeae type)</taxon>
        <taxon>Loliodinae</taxon>
        <taxon>Loliinae</taxon>
        <taxon>Lolium</taxon>
    </lineage>
</organism>
<feature type="compositionally biased region" description="Polar residues" evidence="1">
    <location>
        <begin position="88"/>
        <end position="97"/>
    </location>
</feature>
<accession>A0AAD8TP52</accession>
<evidence type="ECO:0000256" key="1">
    <source>
        <dbReference type="SAM" id="MobiDB-lite"/>
    </source>
</evidence>
<feature type="domain" description="MYB-CC type transcription factor LHEQLE-containing" evidence="2">
    <location>
        <begin position="31"/>
        <end position="56"/>
    </location>
</feature>
<reference evidence="3" key="1">
    <citation type="submission" date="2023-07" db="EMBL/GenBank/DDBJ databases">
        <title>A chromosome-level genome assembly of Lolium multiflorum.</title>
        <authorList>
            <person name="Chen Y."/>
            <person name="Copetti D."/>
            <person name="Kolliker R."/>
            <person name="Studer B."/>
        </authorList>
    </citation>
    <scope>NUCLEOTIDE SEQUENCE</scope>
    <source>
        <strain evidence="3">02402/16</strain>
        <tissue evidence="3">Leaf</tissue>
    </source>
</reference>
<name>A0AAD8TP52_LOLMU</name>
<feature type="region of interest" description="Disordered" evidence="1">
    <location>
        <begin position="51"/>
        <end position="97"/>
    </location>
</feature>
<protein>
    <recommendedName>
        <fullName evidence="2">MYB-CC type transcription factor LHEQLE-containing domain-containing protein</fullName>
    </recommendedName>
</protein>
<feature type="region of interest" description="Disordered" evidence="1">
    <location>
        <begin position="1"/>
        <end position="27"/>
    </location>
</feature>
<evidence type="ECO:0000259" key="2">
    <source>
        <dbReference type="Pfam" id="PF14379"/>
    </source>
</evidence>
<proteinExistence type="predicted"/>
<feature type="compositionally biased region" description="Polar residues" evidence="1">
    <location>
        <begin position="55"/>
        <end position="64"/>
    </location>
</feature>
<comment type="caution">
    <text evidence="3">The sequence shown here is derived from an EMBL/GenBank/DDBJ whole genome shotgun (WGS) entry which is preliminary data.</text>
</comment>